<dbReference type="OrthoDB" id="2122308at2759"/>
<comment type="caution">
    <text evidence="3">The sequence shown here is derived from an EMBL/GenBank/DDBJ whole genome shotgun (WGS) entry which is preliminary data.</text>
</comment>
<dbReference type="Proteomes" id="UP000789739">
    <property type="component" value="Unassembled WGS sequence"/>
</dbReference>
<protein>
    <submittedName>
        <fullName evidence="3">8277_t:CDS:1</fullName>
    </submittedName>
</protein>
<evidence type="ECO:0000259" key="2">
    <source>
        <dbReference type="Pfam" id="PF04774"/>
    </source>
</evidence>
<keyword evidence="4" id="KW-1185">Reference proteome</keyword>
<dbReference type="EMBL" id="CAJVPI010000276">
    <property type="protein sequence ID" value="CAG8512205.1"/>
    <property type="molecule type" value="Genomic_DNA"/>
</dbReference>
<organism evidence="3 4">
    <name type="scientific">Paraglomus brasilianum</name>
    <dbReference type="NCBI Taxonomy" id="144538"/>
    <lineage>
        <taxon>Eukaryota</taxon>
        <taxon>Fungi</taxon>
        <taxon>Fungi incertae sedis</taxon>
        <taxon>Mucoromycota</taxon>
        <taxon>Glomeromycotina</taxon>
        <taxon>Glomeromycetes</taxon>
        <taxon>Paraglomerales</taxon>
        <taxon>Paraglomeraceae</taxon>
        <taxon>Paraglomus</taxon>
    </lineage>
</organism>
<sequence length="126" mass="14559">MRFDHATKEYKLVAHKNSSTVVTMTRSKQSPAAMRHDRHYQRSPLGDLRGIPKKEGAGQYNWGNVTVEAATELDEHYELMDNFPKYDLEKDAETETDRRSSKVEVVDSNRFEELRAATAEEQEVQK</sequence>
<evidence type="ECO:0000313" key="3">
    <source>
        <dbReference type="EMBL" id="CAG8512205.1"/>
    </source>
</evidence>
<evidence type="ECO:0000313" key="4">
    <source>
        <dbReference type="Proteomes" id="UP000789739"/>
    </source>
</evidence>
<proteinExistence type="predicted"/>
<dbReference type="InterPro" id="IPR006861">
    <property type="entry name" value="HABP4_PAIRBP1-bd"/>
</dbReference>
<reference evidence="3" key="1">
    <citation type="submission" date="2021-06" db="EMBL/GenBank/DDBJ databases">
        <authorList>
            <person name="Kallberg Y."/>
            <person name="Tangrot J."/>
            <person name="Rosling A."/>
        </authorList>
    </citation>
    <scope>NUCLEOTIDE SEQUENCE</scope>
    <source>
        <strain evidence="3">BR232B</strain>
    </source>
</reference>
<feature type="region of interest" description="Disordered" evidence="1">
    <location>
        <begin position="17"/>
        <end position="61"/>
    </location>
</feature>
<feature type="compositionally biased region" description="Polar residues" evidence="1">
    <location>
        <begin position="17"/>
        <end position="30"/>
    </location>
</feature>
<feature type="domain" description="Hyaluronan/mRNA-binding protein" evidence="2">
    <location>
        <begin position="39"/>
        <end position="104"/>
    </location>
</feature>
<name>A0A9N8ZZ91_9GLOM</name>
<dbReference type="AlphaFoldDB" id="A0A9N8ZZ91"/>
<evidence type="ECO:0000256" key="1">
    <source>
        <dbReference type="SAM" id="MobiDB-lite"/>
    </source>
</evidence>
<accession>A0A9N8ZZ91</accession>
<gene>
    <name evidence="3" type="ORF">PBRASI_LOCUS3171</name>
</gene>
<dbReference type="Pfam" id="PF04774">
    <property type="entry name" value="HABP4_PAI-RBP1"/>
    <property type="match status" value="1"/>
</dbReference>